<dbReference type="Proteomes" id="UP001303046">
    <property type="component" value="Unassembled WGS sequence"/>
</dbReference>
<dbReference type="EMBL" id="JAVFWL010000001">
    <property type="protein sequence ID" value="KAK6731726.1"/>
    <property type="molecule type" value="Genomic_DNA"/>
</dbReference>
<feature type="compositionally biased region" description="Low complexity" evidence="1">
    <location>
        <begin position="414"/>
        <end position="438"/>
    </location>
</feature>
<gene>
    <name evidence="2" type="primary">Necator_chrI.g4040</name>
    <name evidence="2" type="ORF">RB195_007911</name>
</gene>
<name>A0ABR1C381_NECAM</name>
<feature type="region of interest" description="Disordered" evidence="1">
    <location>
        <begin position="35"/>
        <end position="87"/>
    </location>
</feature>
<feature type="region of interest" description="Disordered" evidence="1">
    <location>
        <begin position="390"/>
        <end position="438"/>
    </location>
</feature>
<feature type="compositionally biased region" description="Low complexity" evidence="1">
    <location>
        <begin position="393"/>
        <end position="406"/>
    </location>
</feature>
<comment type="caution">
    <text evidence="2">The sequence shown here is derived from an EMBL/GenBank/DDBJ whole genome shotgun (WGS) entry which is preliminary data.</text>
</comment>
<evidence type="ECO:0000313" key="3">
    <source>
        <dbReference type="Proteomes" id="UP001303046"/>
    </source>
</evidence>
<reference evidence="2 3" key="1">
    <citation type="submission" date="2023-08" db="EMBL/GenBank/DDBJ databases">
        <title>A Necator americanus chromosomal reference genome.</title>
        <authorList>
            <person name="Ilik V."/>
            <person name="Petrzelkova K.J."/>
            <person name="Pardy F."/>
            <person name="Fuh T."/>
            <person name="Niatou-Singa F.S."/>
            <person name="Gouil Q."/>
            <person name="Baker L."/>
            <person name="Ritchie M.E."/>
            <person name="Jex A.R."/>
            <person name="Gazzola D."/>
            <person name="Li H."/>
            <person name="Toshio Fujiwara R."/>
            <person name="Zhan B."/>
            <person name="Aroian R.V."/>
            <person name="Pafco B."/>
            <person name="Schwarz E.M."/>
        </authorList>
    </citation>
    <scope>NUCLEOTIDE SEQUENCE [LARGE SCALE GENOMIC DNA]</scope>
    <source>
        <strain evidence="2 3">Aroian</strain>
        <tissue evidence="2">Whole animal</tissue>
    </source>
</reference>
<proteinExistence type="predicted"/>
<organism evidence="2 3">
    <name type="scientific">Necator americanus</name>
    <name type="common">Human hookworm</name>
    <dbReference type="NCBI Taxonomy" id="51031"/>
    <lineage>
        <taxon>Eukaryota</taxon>
        <taxon>Metazoa</taxon>
        <taxon>Ecdysozoa</taxon>
        <taxon>Nematoda</taxon>
        <taxon>Chromadorea</taxon>
        <taxon>Rhabditida</taxon>
        <taxon>Rhabditina</taxon>
        <taxon>Rhabditomorpha</taxon>
        <taxon>Strongyloidea</taxon>
        <taxon>Ancylostomatidae</taxon>
        <taxon>Bunostominae</taxon>
        <taxon>Necator</taxon>
    </lineage>
</organism>
<feature type="region of interest" description="Disordered" evidence="1">
    <location>
        <begin position="453"/>
        <end position="492"/>
    </location>
</feature>
<feature type="compositionally biased region" description="Basic and acidic residues" evidence="1">
    <location>
        <begin position="480"/>
        <end position="492"/>
    </location>
</feature>
<accession>A0ABR1C381</accession>
<evidence type="ECO:0000313" key="2">
    <source>
        <dbReference type="EMBL" id="KAK6731726.1"/>
    </source>
</evidence>
<evidence type="ECO:0000256" key="1">
    <source>
        <dbReference type="SAM" id="MobiDB-lite"/>
    </source>
</evidence>
<feature type="compositionally biased region" description="Low complexity" evidence="1">
    <location>
        <begin position="56"/>
        <end position="71"/>
    </location>
</feature>
<feature type="compositionally biased region" description="Polar residues" evidence="1">
    <location>
        <begin position="460"/>
        <end position="469"/>
    </location>
</feature>
<keyword evidence="3" id="KW-1185">Reference proteome</keyword>
<protein>
    <submittedName>
        <fullName evidence="2">Uncharacterized protein</fullName>
    </submittedName>
</protein>
<feature type="compositionally biased region" description="Polar residues" evidence="1">
    <location>
        <begin position="78"/>
        <end position="87"/>
    </location>
</feature>
<sequence length="598" mass="66773">MIGHYVCTFSLCRGNCIRSLTNYCILYANMERDRKQLGKRKHGRQSTASKEKVGSSKRSCSQSSVSSSRCSTPLPQEPCTSQANTTQESTSAEFRLFEKVWKELGKLPIPKASPHVETLPFVDLSKHPHQVDPHTRPATICELISAIARGHNLNRRFDCAVDNDLQAFAVPRAYRSAVHITQLLTLSLNPSHIFNPSQLGQHDYVLIDAFLYSDFFKQVRSIFTKEVYVPDLKDFTGARVKYLPILIIAKTLIALSHFTEQALSYLKELSTAPKPTPRDLLERLGTLYNYAENITQRRNLMNTQLLPLVFQASPSDIELFTNLLAAQGVTYNKIVTTVLTAATTHAEITTTYDLYHKLLSEYLRSQSAETLIEVQVSKASIHSVSAPTTVIHPSTSQSSSSQPSSQFHIESAEPSAKQTSQSQSSSCSKSPSAKVAPKQTLDVQAALRLVADETEAPQEPKSSFSSQAGAPQDGSLKPIPLEREQPVEERREQSQRLPTCYFCREKHFSSSCAQVRRLSDRMTLIANRGGCFLCCGFHSERDCPQAGKRCRACKSKRHDTSFCFLNDGVDNDLDQTEYTQYLDQCKAIADMVRKGARK</sequence>